<keyword evidence="3 7" id="KW-0479">Metal-binding</keyword>
<evidence type="ECO:0000313" key="10">
    <source>
        <dbReference type="Proteomes" id="UP000092498"/>
    </source>
</evidence>
<dbReference type="STRING" id="1759059.ATE48_14400"/>
<dbReference type="OrthoDB" id="9797527at2"/>
<evidence type="ECO:0000256" key="5">
    <source>
        <dbReference type="ARBA" id="ARBA00023239"/>
    </source>
</evidence>
<protein>
    <recommendedName>
        <fullName evidence="2 8">Carbonic anhydrase</fullName>
        <ecNumber evidence="2 8">4.2.1.1</ecNumber>
    </recommendedName>
    <alternativeName>
        <fullName evidence="8">Carbonate dehydratase</fullName>
    </alternativeName>
</protein>
<sequence length="201" mass="22031">MEHLIEGYRIYREQRWPELRSLHKVLAERGQAPRTLVIACADSRVDPATIFNAGPGELFVVRNVANLAPPFEEAPGFHGVSAAIEFAVKHLKVETVLVLGHAQCGGVAAALEERPRDPNSFLDAWISLLDTAKSRIPDGGDRVSELEHESIRVTLENLATFPFIRDAIKDRGLNLIGMRYGVADGGLELLNTVTGAFEPVL</sequence>
<name>A0A1B1AKF2_9PROT</name>
<proteinExistence type="inferred from homology"/>
<comment type="similarity">
    <text evidence="1 8">Belongs to the beta-class carbonic anhydrase family.</text>
</comment>
<dbReference type="InterPro" id="IPR015892">
    <property type="entry name" value="Carbonic_anhydrase_CS"/>
</dbReference>
<keyword evidence="4 7" id="KW-0862">Zinc</keyword>
<comment type="catalytic activity">
    <reaction evidence="6 8">
        <text>hydrogencarbonate + H(+) = CO2 + H2O</text>
        <dbReference type="Rhea" id="RHEA:10748"/>
        <dbReference type="ChEBI" id="CHEBI:15377"/>
        <dbReference type="ChEBI" id="CHEBI:15378"/>
        <dbReference type="ChEBI" id="CHEBI:16526"/>
        <dbReference type="ChEBI" id="CHEBI:17544"/>
        <dbReference type="EC" id="4.2.1.1"/>
    </reaction>
</comment>
<dbReference type="PROSITE" id="PS00705">
    <property type="entry name" value="PROK_CO2_ANHYDRASE_2"/>
    <property type="match status" value="1"/>
</dbReference>
<evidence type="ECO:0000256" key="4">
    <source>
        <dbReference type="ARBA" id="ARBA00022833"/>
    </source>
</evidence>
<reference evidence="9 10" key="1">
    <citation type="submission" date="2015-11" db="EMBL/GenBank/DDBJ databases">
        <title>Whole-Genome Sequence of Candidatus Oderbacter manganicum from the National Park Lower Oder Valley, Germany.</title>
        <authorList>
            <person name="Braun B."/>
            <person name="Liere K."/>
            <person name="Szewzyk U."/>
        </authorList>
    </citation>
    <scope>NUCLEOTIDE SEQUENCE [LARGE SCALE GENOMIC DNA]</scope>
    <source>
        <strain evidence="9 10">OTSz_A_272</strain>
    </source>
</reference>
<dbReference type="PROSITE" id="PS00704">
    <property type="entry name" value="PROK_CO2_ANHYDRASE_1"/>
    <property type="match status" value="1"/>
</dbReference>
<comment type="cofactor">
    <cofactor evidence="7">
        <name>Zn(2+)</name>
        <dbReference type="ChEBI" id="CHEBI:29105"/>
    </cofactor>
    <text evidence="7">Binds 1 zinc ion per subunit.</text>
</comment>
<dbReference type="PANTHER" id="PTHR11002:SF76">
    <property type="entry name" value="CARBONIC ANHYDRASE"/>
    <property type="match status" value="1"/>
</dbReference>
<dbReference type="Gene3D" id="3.40.1050.10">
    <property type="entry name" value="Carbonic anhydrase"/>
    <property type="match status" value="1"/>
</dbReference>
<dbReference type="GO" id="GO:0008270">
    <property type="term" value="F:zinc ion binding"/>
    <property type="evidence" value="ECO:0007669"/>
    <property type="project" value="UniProtKB-UniRule"/>
</dbReference>
<keyword evidence="10" id="KW-1185">Reference proteome</keyword>
<dbReference type="Proteomes" id="UP000092498">
    <property type="component" value="Chromosome"/>
</dbReference>
<dbReference type="KEGG" id="cbot:ATE48_14400"/>
<feature type="binding site" evidence="7">
    <location>
        <position position="42"/>
    </location>
    <ligand>
        <name>Zn(2+)</name>
        <dbReference type="ChEBI" id="CHEBI:29105"/>
    </ligand>
</feature>
<evidence type="ECO:0000256" key="6">
    <source>
        <dbReference type="ARBA" id="ARBA00048348"/>
    </source>
</evidence>
<gene>
    <name evidence="9" type="ORF">ATE48_14400</name>
</gene>
<feature type="binding site" evidence="7">
    <location>
        <position position="101"/>
    </location>
    <ligand>
        <name>Zn(2+)</name>
        <dbReference type="ChEBI" id="CHEBI:29105"/>
    </ligand>
</feature>
<dbReference type="GO" id="GO:0004089">
    <property type="term" value="F:carbonate dehydratase activity"/>
    <property type="evidence" value="ECO:0007669"/>
    <property type="project" value="UniProtKB-UniRule"/>
</dbReference>
<feature type="binding site" evidence="7">
    <location>
        <position position="40"/>
    </location>
    <ligand>
        <name>Zn(2+)</name>
        <dbReference type="ChEBI" id="CHEBI:29105"/>
    </ligand>
</feature>
<dbReference type="InParanoid" id="A0A1B1AKF2"/>
<evidence type="ECO:0000256" key="3">
    <source>
        <dbReference type="ARBA" id="ARBA00022723"/>
    </source>
</evidence>
<evidence type="ECO:0000256" key="8">
    <source>
        <dbReference type="RuleBase" id="RU003956"/>
    </source>
</evidence>
<dbReference type="Pfam" id="PF00484">
    <property type="entry name" value="Pro_CA"/>
    <property type="match status" value="1"/>
</dbReference>
<dbReference type="EC" id="4.2.1.1" evidence="2 8"/>
<evidence type="ECO:0000313" key="9">
    <source>
        <dbReference type="EMBL" id="ANP47021.1"/>
    </source>
</evidence>
<dbReference type="FunCoup" id="A0A1B1AKF2">
    <property type="interactions" value="303"/>
</dbReference>
<dbReference type="AlphaFoldDB" id="A0A1B1AKF2"/>
<evidence type="ECO:0000256" key="1">
    <source>
        <dbReference type="ARBA" id="ARBA00006217"/>
    </source>
</evidence>
<accession>A0A1B1AKF2</accession>
<feature type="binding site" evidence="7">
    <location>
        <position position="104"/>
    </location>
    <ligand>
        <name>Zn(2+)</name>
        <dbReference type="ChEBI" id="CHEBI:29105"/>
    </ligand>
</feature>
<dbReference type="GO" id="GO:0015976">
    <property type="term" value="P:carbon utilization"/>
    <property type="evidence" value="ECO:0007669"/>
    <property type="project" value="InterPro"/>
</dbReference>
<dbReference type="PANTHER" id="PTHR11002">
    <property type="entry name" value="CARBONIC ANHYDRASE"/>
    <property type="match status" value="1"/>
</dbReference>
<dbReference type="SMART" id="SM00947">
    <property type="entry name" value="Pro_CA"/>
    <property type="match status" value="1"/>
</dbReference>
<keyword evidence="5 8" id="KW-0456">Lyase</keyword>
<organism evidence="9 10">
    <name type="scientific">Candidatus Viadribacter manganicus</name>
    <dbReference type="NCBI Taxonomy" id="1759059"/>
    <lineage>
        <taxon>Bacteria</taxon>
        <taxon>Pseudomonadati</taxon>
        <taxon>Pseudomonadota</taxon>
        <taxon>Alphaproteobacteria</taxon>
        <taxon>Hyphomonadales</taxon>
        <taxon>Hyphomonadaceae</taxon>
        <taxon>Candidatus Viadribacter</taxon>
    </lineage>
</organism>
<dbReference type="EMBL" id="CP013244">
    <property type="protein sequence ID" value="ANP47021.1"/>
    <property type="molecule type" value="Genomic_DNA"/>
</dbReference>
<evidence type="ECO:0000256" key="2">
    <source>
        <dbReference type="ARBA" id="ARBA00012925"/>
    </source>
</evidence>
<comment type="function">
    <text evidence="8">Reversible hydration of carbon dioxide.</text>
</comment>
<dbReference type="InterPro" id="IPR036874">
    <property type="entry name" value="Carbonic_anhydrase_sf"/>
</dbReference>
<dbReference type="InterPro" id="IPR001765">
    <property type="entry name" value="Carbonic_anhydrase"/>
</dbReference>
<dbReference type="SUPFAM" id="SSF53056">
    <property type="entry name" value="beta-carbonic anhydrase, cab"/>
    <property type="match status" value="1"/>
</dbReference>
<evidence type="ECO:0000256" key="7">
    <source>
        <dbReference type="PIRSR" id="PIRSR601765-1"/>
    </source>
</evidence>
<dbReference type="RefSeq" id="WP_066772647.1">
    <property type="nucleotide sequence ID" value="NZ_CP013244.1"/>
</dbReference>